<dbReference type="InterPro" id="IPR003593">
    <property type="entry name" value="AAA+_ATPase"/>
</dbReference>
<evidence type="ECO:0000256" key="7">
    <source>
        <dbReference type="ARBA" id="ARBA00022801"/>
    </source>
</evidence>
<dbReference type="CDD" id="cd19501">
    <property type="entry name" value="RecA-like_FtsH"/>
    <property type="match status" value="1"/>
</dbReference>
<keyword evidence="7" id="KW-0378">Hydrolase</keyword>
<evidence type="ECO:0000256" key="9">
    <source>
        <dbReference type="ARBA" id="ARBA00022840"/>
    </source>
</evidence>
<dbReference type="Proteomes" id="UP000708148">
    <property type="component" value="Unassembled WGS sequence"/>
</dbReference>
<proteinExistence type="inferred from homology"/>
<gene>
    <name evidence="15" type="ORF">OSTQU699_LOCUS6296</name>
</gene>
<dbReference type="FunFam" id="3.40.50.300:FF:000001">
    <property type="entry name" value="ATP-dependent zinc metalloprotease FtsH"/>
    <property type="match status" value="1"/>
</dbReference>
<keyword evidence="10" id="KW-0482">Metalloprotease</keyword>
<dbReference type="GO" id="GO:0045037">
    <property type="term" value="P:protein import into chloroplast stroma"/>
    <property type="evidence" value="ECO:0007669"/>
    <property type="project" value="TreeGrafter"/>
</dbReference>
<dbReference type="EMBL" id="CAJHUC010001391">
    <property type="protein sequence ID" value="CAD7700937.1"/>
    <property type="molecule type" value="Genomic_DNA"/>
</dbReference>
<keyword evidence="12" id="KW-0175">Coiled coil</keyword>
<comment type="similarity">
    <text evidence="11">Belongs to the AAA ATPase family.</text>
</comment>
<accession>A0A8S1J5A4</accession>
<dbReference type="PANTHER" id="PTHR23076">
    <property type="entry name" value="METALLOPROTEASE M41 FTSH"/>
    <property type="match status" value="1"/>
</dbReference>
<dbReference type="Pfam" id="PF01434">
    <property type="entry name" value="Peptidase_M41"/>
    <property type="match status" value="1"/>
</dbReference>
<evidence type="ECO:0000256" key="11">
    <source>
        <dbReference type="RuleBase" id="RU003651"/>
    </source>
</evidence>
<evidence type="ECO:0000259" key="14">
    <source>
        <dbReference type="SMART" id="SM00382"/>
    </source>
</evidence>
<dbReference type="InterPro" id="IPR003960">
    <property type="entry name" value="ATPase_AAA_CS"/>
</dbReference>
<dbReference type="GO" id="GO:0016887">
    <property type="term" value="F:ATP hydrolysis activity"/>
    <property type="evidence" value="ECO:0007669"/>
    <property type="project" value="InterPro"/>
</dbReference>
<dbReference type="Pfam" id="PF00004">
    <property type="entry name" value="AAA"/>
    <property type="match status" value="1"/>
</dbReference>
<evidence type="ECO:0000256" key="6">
    <source>
        <dbReference type="ARBA" id="ARBA00022741"/>
    </source>
</evidence>
<feature type="region of interest" description="Disordered" evidence="13">
    <location>
        <begin position="1"/>
        <end position="39"/>
    </location>
</feature>
<dbReference type="GO" id="GO:0046872">
    <property type="term" value="F:metal ion binding"/>
    <property type="evidence" value="ECO:0007669"/>
    <property type="project" value="UniProtKB-KW"/>
</dbReference>
<dbReference type="SUPFAM" id="SSF52540">
    <property type="entry name" value="P-loop containing nucleoside triphosphate hydrolases"/>
    <property type="match status" value="1"/>
</dbReference>
<dbReference type="OrthoDB" id="1413014at2759"/>
<dbReference type="Pfam" id="PF17862">
    <property type="entry name" value="AAA_lid_3"/>
    <property type="match status" value="1"/>
</dbReference>
<comment type="similarity">
    <text evidence="3">In the N-terminal section; belongs to the AAA ATPase family.</text>
</comment>
<dbReference type="InterPro" id="IPR027417">
    <property type="entry name" value="P-loop_NTPase"/>
</dbReference>
<keyword evidence="6 11" id="KW-0547">Nucleotide-binding</keyword>
<keyword evidence="5" id="KW-0479">Metal-binding</keyword>
<name>A0A8S1J5A4_9CHLO</name>
<dbReference type="GO" id="GO:0004176">
    <property type="term" value="F:ATP-dependent peptidase activity"/>
    <property type="evidence" value="ECO:0007669"/>
    <property type="project" value="InterPro"/>
</dbReference>
<sequence>MAEDSEDPMDAAQSLLSLSTLKMRKARKPELDENEDKEVRRKMKQLGRKMDQRGMKLQYTEDDTVYFDDVAGIGNAKFEVMEVVDFFTSPDRFRQSGARIPRGVLLCGPPGCGKTLLARAVAGEAGANFLSVNASEFVEMFIGVGASRVRDLFQEARKAAPAIVFIDEIDAVGRIRGGAMGNDERDQTVNQLLSELDGFNSKDADIVVMAATNRRDVLDPALIRAGRFDRIIYVPLPDFNGRIEILQVYLKQHPTTGDIDLREIAFETQRFSGAGIANLVNAAAIMAGKANSGTIRHKDLLAALAYERLGPDRQPYEGARQKRLAVQEAATCLVATLMPAIEPVVHVTIIPREKYPMGQTVLKVNEQRELTQQFTQRYLEEQLLMVLAARAAEELEFGPDEMSTINQRRLVMARRIVQKLMVSSAIDPPEGVGNRTLSNPRRYGRVLKQVVLPRVTTQTYENVEAAMEKRLNAAYAEVKEMLERNRKALTALIDSLVENNQLTGEQVREIIDRHAAKSDLRRRREQAAEFL</sequence>
<reference evidence="15" key="1">
    <citation type="submission" date="2020-12" db="EMBL/GenBank/DDBJ databases">
        <authorList>
            <person name="Iha C."/>
        </authorList>
    </citation>
    <scope>NUCLEOTIDE SEQUENCE</scope>
</reference>
<evidence type="ECO:0000256" key="10">
    <source>
        <dbReference type="ARBA" id="ARBA00023049"/>
    </source>
</evidence>
<comment type="cofactor">
    <cofactor evidence="1">
        <name>Zn(2+)</name>
        <dbReference type="ChEBI" id="CHEBI:29105"/>
    </cofactor>
</comment>
<evidence type="ECO:0000256" key="2">
    <source>
        <dbReference type="ARBA" id="ARBA00010044"/>
    </source>
</evidence>
<evidence type="ECO:0000256" key="5">
    <source>
        <dbReference type="ARBA" id="ARBA00022723"/>
    </source>
</evidence>
<dbReference type="SMART" id="SM00382">
    <property type="entry name" value="AAA"/>
    <property type="match status" value="1"/>
</dbReference>
<evidence type="ECO:0000256" key="8">
    <source>
        <dbReference type="ARBA" id="ARBA00022833"/>
    </source>
</evidence>
<dbReference type="InterPro" id="IPR000642">
    <property type="entry name" value="Peptidase_M41"/>
</dbReference>
<feature type="domain" description="AAA+ ATPase" evidence="14">
    <location>
        <begin position="100"/>
        <end position="238"/>
    </location>
</feature>
<dbReference type="InterPro" id="IPR037219">
    <property type="entry name" value="Peptidase_M41-like"/>
</dbReference>
<keyword evidence="4" id="KW-0645">Protease</keyword>
<evidence type="ECO:0000313" key="16">
    <source>
        <dbReference type="Proteomes" id="UP000708148"/>
    </source>
</evidence>
<dbReference type="GO" id="GO:0006508">
    <property type="term" value="P:proteolysis"/>
    <property type="evidence" value="ECO:0007669"/>
    <property type="project" value="UniProtKB-KW"/>
</dbReference>
<protein>
    <recommendedName>
        <fullName evidence="14">AAA+ ATPase domain-containing protein</fullName>
    </recommendedName>
</protein>
<dbReference type="GO" id="GO:0004222">
    <property type="term" value="F:metalloendopeptidase activity"/>
    <property type="evidence" value="ECO:0007669"/>
    <property type="project" value="InterPro"/>
</dbReference>
<dbReference type="SUPFAM" id="SSF140990">
    <property type="entry name" value="FtsH protease domain-like"/>
    <property type="match status" value="1"/>
</dbReference>
<keyword evidence="8" id="KW-0862">Zinc</keyword>
<evidence type="ECO:0000256" key="4">
    <source>
        <dbReference type="ARBA" id="ARBA00022670"/>
    </source>
</evidence>
<dbReference type="AlphaFoldDB" id="A0A8S1J5A4"/>
<evidence type="ECO:0000256" key="13">
    <source>
        <dbReference type="SAM" id="MobiDB-lite"/>
    </source>
</evidence>
<comment type="caution">
    <text evidence="15">The sequence shown here is derived from an EMBL/GenBank/DDBJ whole genome shotgun (WGS) entry which is preliminary data.</text>
</comment>
<dbReference type="InterPro" id="IPR041569">
    <property type="entry name" value="AAA_lid_3"/>
</dbReference>
<dbReference type="Gene3D" id="1.10.8.60">
    <property type="match status" value="1"/>
</dbReference>
<dbReference type="InterPro" id="IPR003959">
    <property type="entry name" value="ATPase_AAA_core"/>
</dbReference>
<evidence type="ECO:0000256" key="12">
    <source>
        <dbReference type="SAM" id="Coils"/>
    </source>
</evidence>
<keyword evidence="16" id="KW-1185">Reference proteome</keyword>
<organism evidence="15 16">
    <name type="scientific">Ostreobium quekettii</name>
    <dbReference type="NCBI Taxonomy" id="121088"/>
    <lineage>
        <taxon>Eukaryota</taxon>
        <taxon>Viridiplantae</taxon>
        <taxon>Chlorophyta</taxon>
        <taxon>core chlorophytes</taxon>
        <taxon>Ulvophyceae</taxon>
        <taxon>TCBD clade</taxon>
        <taxon>Bryopsidales</taxon>
        <taxon>Ostreobineae</taxon>
        <taxon>Ostreobiaceae</taxon>
        <taxon>Ostreobium</taxon>
    </lineage>
</organism>
<evidence type="ECO:0000313" key="15">
    <source>
        <dbReference type="EMBL" id="CAD7700937.1"/>
    </source>
</evidence>
<keyword evidence="9 11" id="KW-0067">ATP-binding</keyword>
<dbReference type="GO" id="GO:0009507">
    <property type="term" value="C:chloroplast"/>
    <property type="evidence" value="ECO:0007669"/>
    <property type="project" value="TreeGrafter"/>
</dbReference>
<dbReference type="PROSITE" id="PS00674">
    <property type="entry name" value="AAA"/>
    <property type="match status" value="1"/>
</dbReference>
<dbReference type="GO" id="GO:0005524">
    <property type="term" value="F:ATP binding"/>
    <property type="evidence" value="ECO:0007669"/>
    <property type="project" value="UniProtKB-KW"/>
</dbReference>
<feature type="coiled-coil region" evidence="12">
    <location>
        <begin position="464"/>
        <end position="499"/>
    </location>
</feature>
<evidence type="ECO:0000256" key="1">
    <source>
        <dbReference type="ARBA" id="ARBA00001947"/>
    </source>
</evidence>
<evidence type="ECO:0000256" key="3">
    <source>
        <dbReference type="ARBA" id="ARBA00010550"/>
    </source>
</evidence>
<dbReference type="Gene3D" id="1.20.58.760">
    <property type="entry name" value="Peptidase M41"/>
    <property type="match status" value="1"/>
</dbReference>
<comment type="similarity">
    <text evidence="2">In the C-terminal section; belongs to the peptidase M41 family.</text>
</comment>
<dbReference type="Gene3D" id="3.40.50.300">
    <property type="entry name" value="P-loop containing nucleotide triphosphate hydrolases"/>
    <property type="match status" value="1"/>
</dbReference>
<dbReference type="PANTHER" id="PTHR23076:SF56">
    <property type="entry name" value="INACTIVE ATP-DEPENDENT ZINC METALLOPROTEASE FTSHI 2, CHLOROPLASTIC-RELATED"/>
    <property type="match status" value="1"/>
</dbReference>